<gene>
    <name evidence="1" type="ORF">QFZ34_001243</name>
</gene>
<sequence length="65" mass="7067">MILTFQDGINDTLFALAAARERCHIDGRIDDSRDRLCTGVKSGILPDHGLSAGWDVGVRNLQLDG</sequence>
<organism evidence="1 2">
    <name type="scientific">Phyllobacterium ifriqiyense</name>
    <dbReference type="NCBI Taxonomy" id="314238"/>
    <lineage>
        <taxon>Bacteria</taxon>
        <taxon>Pseudomonadati</taxon>
        <taxon>Pseudomonadota</taxon>
        <taxon>Alphaproteobacteria</taxon>
        <taxon>Hyphomicrobiales</taxon>
        <taxon>Phyllobacteriaceae</taxon>
        <taxon>Phyllobacterium</taxon>
    </lineage>
</organism>
<keyword evidence="2" id="KW-1185">Reference proteome</keyword>
<dbReference type="Proteomes" id="UP001237780">
    <property type="component" value="Unassembled WGS sequence"/>
</dbReference>
<comment type="caution">
    <text evidence="1">The sequence shown here is derived from an EMBL/GenBank/DDBJ whole genome shotgun (WGS) entry which is preliminary data.</text>
</comment>
<proteinExistence type="predicted"/>
<reference evidence="1 2" key="1">
    <citation type="submission" date="2023-07" db="EMBL/GenBank/DDBJ databases">
        <title>Comparative genomics of wheat-associated soil bacteria to identify genetic determinants of phenazine resistance.</title>
        <authorList>
            <person name="Mouncey N."/>
        </authorList>
    </citation>
    <scope>NUCLEOTIDE SEQUENCE [LARGE SCALE GENOMIC DNA]</scope>
    <source>
        <strain evidence="1 2">W4I11</strain>
    </source>
</reference>
<protein>
    <submittedName>
        <fullName evidence="1">Uncharacterized protein</fullName>
    </submittedName>
</protein>
<evidence type="ECO:0000313" key="1">
    <source>
        <dbReference type="EMBL" id="MDQ0996066.1"/>
    </source>
</evidence>
<dbReference type="EMBL" id="JAUSZT010000002">
    <property type="protein sequence ID" value="MDQ0996066.1"/>
    <property type="molecule type" value="Genomic_DNA"/>
</dbReference>
<name>A0ABU0S6B9_9HYPH</name>
<dbReference type="RefSeq" id="WP_307278139.1">
    <property type="nucleotide sequence ID" value="NZ_JAUSZT010000002.1"/>
</dbReference>
<evidence type="ECO:0000313" key="2">
    <source>
        <dbReference type="Proteomes" id="UP001237780"/>
    </source>
</evidence>
<accession>A0ABU0S6B9</accession>